<evidence type="ECO:0000313" key="3">
    <source>
        <dbReference type="Proteomes" id="UP000281343"/>
    </source>
</evidence>
<dbReference type="AlphaFoldDB" id="A0A3L9Y8K7"/>
<dbReference type="OrthoDB" id="7629596at2"/>
<gene>
    <name evidence="2" type="ORF">D9R08_07560</name>
</gene>
<evidence type="ECO:0000313" key="2">
    <source>
        <dbReference type="EMBL" id="RMA42643.1"/>
    </source>
</evidence>
<reference evidence="2 3" key="1">
    <citation type="submission" date="2018-10" db="EMBL/GenBank/DDBJ databases">
        <authorList>
            <person name="Jung H.S."/>
            <person name="Jeon C.O."/>
        </authorList>
    </citation>
    <scope>NUCLEOTIDE SEQUENCE [LARGE SCALE GENOMIC DNA]</scope>
    <source>
        <strain evidence="2 3">MA-7-27</strain>
    </source>
</reference>
<comment type="caution">
    <text evidence="2">The sequence shown here is derived from an EMBL/GenBank/DDBJ whole genome shotgun (WGS) entry which is preliminary data.</text>
</comment>
<sequence length="163" mass="17207">MSLSDRRTVLGLLAAAPLAACGFSPVYAPGGAGDALRGQILVEPPETRNEFLLVTRLEDRLGRAGSPRYALTLDTDVEERGIAVTGSNDITRINLTGTTRFRVVEAGTDVQVHAGSVRTFTAYSTTGSTIATAAAERDAQERLMTALADQIVSNLLASAGRWS</sequence>
<dbReference type="Gene3D" id="3.30.160.150">
    <property type="entry name" value="Lipoprotein like domain"/>
    <property type="match status" value="1"/>
</dbReference>
<proteinExistence type="predicted"/>
<dbReference type="InterPro" id="IPR007485">
    <property type="entry name" value="LPS_assembly_LptE"/>
</dbReference>
<feature type="signal peptide" evidence="1">
    <location>
        <begin position="1"/>
        <end position="28"/>
    </location>
</feature>
<keyword evidence="3" id="KW-1185">Reference proteome</keyword>
<evidence type="ECO:0008006" key="4">
    <source>
        <dbReference type="Google" id="ProtNLM"/>
    </source>
</evidence>
<dbReference type="EMBL" id="RCNT01000003">
    <property type="protein sequence ID" value="RMA42643.1"/>
    <property type="molecule type" value="Genomic_DNA"/>
</dbReference>
<feature type="chain" id="PRO_5018267415" description="LPS-assembly lipoprotein" evidence="1">
    <location>
        <begin position="29"/>
        <end position="163"/>
    </location>
</feature>
<dbReference type="GO" id="GO:0019867">
    <property type="term" value="C:outer membrane"/>
    <property type="evidence" value="ECO:0007669"/>
    <property type="project" value="InterPro"/>
</dbReference>
<dbReference type="Proteomes" id="UP000281343">
    <property type="component" value="Unassembled WGS sequence"/>
</dbReference>
<accession>A0A3L9Y8K7</accession>
<evidence type="ECO:0000256" key="1">
    <source>
        <dbReference type="SAM" id="SignalP"/>
    </source>
</evidence>
<organism evidence="2 3">
    <name type="scientific">Rhodophyticola porphyridii</name>
    <dbReference type="NCBI Taxonomy" id="1852017"/>
    <lineage>
        <taxon>Bacteria</taxon>
        <taxon>Pseudomonadati</taxon>
        <taxon>Pseudomonadota</taxon>
        <taxon>Alphaproteobacteria</taxon>
        <taxon>Rhodobacterales</taxon>
        <taxon>Roseobacteraceae</taxon>
        <taxon>Rhodophyticola</taxon>
    </lineage>
</organism>
<name>A0A3L9Y8K7_9RHOB</name>
<dbReference type="RefSeq" id="WP_121897428.1">
    <property type="nucleotide sequence ID" value="NZ_RCNT01000003.1"/>
</dbReference>
<keyword evidence="1" id="KW-0732">Signal</keyword>
<protein>
    <recommendedName>
        <fullName evidence="4">LPS-assembly lipoprotein</fullName>
    </recommendedName>
</protein>
<dbReference type="GO" id="GO:0043165">
    <property type="term" value="P:Gram-negative-bacterium-type cell outer membrane assembly"/>
    <property type="evidence" value="ECO:0007669"/>
    <property type="project" value="InterPro"/>
</dbReference>
<dbReference type="Pfam" id="PF04390">
    <property type="entry name" value="LptE"/>
    <property type="match status" value="1"/>
</dbReference>